<dbReference type="PIRSF" id="PIRSF500136">
    <property type="entry name" value="UDP_ManNAc_DH"/>
    <property type="match status" value="1"/>
</dbReference>
<proteinExistence type="inferred from homology"/>
<dbReference type="InterPro" id="IPR008927">
    <property type="entry name" value="6-PGluconate_DH-like_C_sf"/>
</dbReference>
<dbReference type="GO" id="GO:0051287">
    <property type="term" value="F:NAD binding"/>
    <property type="evidence" value="ECO:0007669"/>
    <property type="project" value="InterPro"/>
</dbReference>
<sequence length="410" mass="42946">MPVDLAVLGLGPLGLSAARNATAAGVRTLGYEPAPGVVEELTAGRAPADGSLSAPELRRMLKSGFTPTADPDVLGRARTALLCAPTPAAADGSLDLTAVLDAAATLARRMRPRTTVVVESTVPPGATESVVRDVLETGSGLRAGRDFQLACAPGRPDDSPRVIAGLTPACTEAAAACYGRLTDKVVRARGLREAETAKLLENNIAHVNTALVNEMAILCHDLGVDLWDVLRCADTRPPAEAFRPGPGVGGHDVPVDPAQLAAPRRAFGHPPRLVALARAVNDRMPEYVVHRTTALLNEHGKSARGARVLLLGVTHRPDLADQTGSPAREVAARLTDLGADLTYHDPHVPQWSIAGRPVPRVDSLYDAAAEADLTVLLQNHRVYDLQGLAAKAQLLLDTRGASPAGVAHRL</sequence>
<dbReference type="Pfam" id="PF03720">
    <property type="entry name" value="UDPG_MGDP_dh_C"/>
    <property type="match status" value="1"/>
</dbReference>
<dbReference type="Gene3D" id="3.40.50.720">
    <property type="entry name" value="NAD(P)-binding Rossmann-like Domain"/>
    <property type="match status" value="2"/>
</dbReference>
<dbReference type="Proteomes" id="UP000320857">
    <property type="component" value="Unassembled WGS sequence"/>
</dbReference>
<evidence type="ECO:0000259" key="4">
    <source>
        <dbReference type="SMART" id="SM00984"/>
    </source>
</evidence>
<dbReference type="Proteomes" id="UP000517765">
    <property type="component" value="Unassembled WGS sequence"/>
</dbReference>
<evidence type="ECO:0000313" key="5">
    <source>
        <dbReference type="EMBL" id="MBB1261687.1"/>
    </source>
</evidence>
<dbReference type="InterPro" id="IPR028359">
    <property type="entry name" value="UDP_ManNAc/GlcNAc_DH"/>
</dbReference>
<dbReference type="InterPro" id="IPR036220">
    <property type="entry name" value="UDP-Glc/GDP-Man_DH_C_sf"/>
</dbReference>
<reference evidence="5" key="3">
    <citation type="journal article" name="Syst. Appl. Microbiol.">
        <title>Streptomyces alkaliterrae sp. nov., isolated from an alkaline soil, and emended descriptions of Streptomyces alkaliphilus, Streptomyces calidiresistens and Streptomyces durbertensis.</title>
        <authorList>
            <person name="Swiecimska M."/>
            <person name="Golinska P."/>
            <person name="Nouioui I."/>
            <person name="Wypij M."/>
            <person name="Rai M."/>
            <person name="Sangal V."/>
            <person name="Goodfellow M."/>
        </authorList>
    </citation>
    <scope>NUCLEOTIDE SEQUENCE</scope>
    <source>
        <strain evidence="5">OF8</strain>
    </source>
</reference>
<reference evidence="8" key="2">
    <citation type="submission" date="2020-05" db="EMBL/GenBank/DDBJ databases">
        <title>Classification of alakaliphilic streptomycetes isolated from an alkaline soil next to Lonar Crater, India and a proposal for the recognition of Streptomyces alkaliterrae sp. nov.</title>
        <authorList>
            <person name="Golinska P."/>
        </authorList>
    </citation>
    <scope>NUCLEOTIDE SEQUENCE [LARGE SCALE GENOMIC DNA]</scope>
    <source>
        <strain evidence="8">OF8</strain>
    </source>
</reference>
<dbReference type="GO" id="GO:0016628">
    <property type="term" value="F:oxidoreductase activity, acting on the CH-CH group of donors, NAD or NADP as acceptor"/>
    <property type="evidence" value="ECO:0007669"/>
    <property type="project" value="InterPro"/>
</dbReference>
<feature type="domain" description="UDP-glucose/GDP-mannose dehydrogenase C-terminal" evidence="4">
    <location>
        <begin position="309"/>
        <end position="404"/>
    </location>
</feature>
<evidence type="ECO:0000313" key="6">
    <source>
        <dbReference type="EMBL" id="MQS04258.1"/>
    </source>
</evidence>
<dbReference type="InterPro" id="IPR014026">
    <property type="entry name" value="UDP-Glc/GDP-Man_DH_dimer"/>
</dbReference>
<keyword evidence="7" id="KW-1185">Reference proteome</keyword>
<organism evidence="6 7">
    <name type="scientific">Streptomyces alkaliterrae</name>
    <dbReference type="NCBI Taxonomy" id="2213162"/>
    <lineage>
        <taxon>Bacteria</taxon>
        <taxon>Bacillati</taxon>
        <taxon>Actinomycetota</taxon>
        <taxon>Actinomycetes</taxon>
        <taxon>Kitasatosporales</taxon>
        <taxon>Streptomycetaceae</taxon>
        <taxon>Streptomyces</taxon>
    </lineage>
</organism>
<evidence type="ECO:0000313" key="7">
    <source>
        <dbReference type="Proteomes" id="UP000320857"/>
    </source>
</evidence>
<dbReference type="PANTHER" id="PTHR43491:SF1">
    <property type="entry name" value="UDP-N-ACETYL-D-MANNOSAMINE DEHYDROGENASE"/>
    <property type="match status" value="1"/>
</dbReference>
<dbReference type="InterPro" id="IPR017476">
    <property type="entry name" value="UDP-Glc/GDP-Man"/>
</dbReference>
<dbReference type="Pfam" id="PF03721">
    <property type="entry name" value="UDPG_MGDP_dh_N"/>
    <property type="match status" value="1"/>
</dbReference>
<dbReference type="InterPro" id="IPR036291">
    <property type="entry name" value="NAD(P)-bd_dom_sf"/>
</dbReference>
<keyword evidence="2" id="KW-0520">NAD</keyword>
<name>A0A5P0YVD8_9ACTN</name>
<dbReference type="OrthoDB" id="5193947at2"/>
<dbReference type="InterPro" id="IPR001732">
    <property type="entry name" value="UDP-Glc/GDP-Man_DH_N"/>
</dbReference>
<protein>
    <submittedName>
        <fullName evidence="6">Nucleotide sugar dehydrogenase</fullName>
    </submittedName>
</protein>
<gene>
    <name evidence="6" type="ORF">FNX44_020750</name>
    <name evidence="5" type="ORF">H3147_23155</name>
</gene>
<dbReference type="PANTHER" id="PTHR43491">
    <property type="entry name" value="UDP-N-ACETYL-D-MANNOSAMINE DEHYDROGENASE"/>
    <property type="match status" value="1"/>
</dbReference>
<accession>A0A5P0YVD8</accession>
<dbReference type="Pfam" id="PF00984">
    <property type="entry name" value="UDPG_MGDP_dh"/>
    <property type="match status" value="1"/>
</dbReference>
<dbReference type="RefSeq" id="WP_143650053.1">
    <property type="nucleotide sequence ID" value="NZ_JABJXA010000198.1"/>
</dbReference>
<reference evidence="6 7" key="1">
    <citation type="submission" date="2019-10" db="EMBL/GenBank/DDBJ databases">
        <title>Streptomyces sp. nov., a novel actinobacterium isolated from alkaline environment.</title>
        <authorList>
            <person name="Golinska P."/>
        </authorList>
    </citation>
    <scope>NUCLEOTIDE SEQUENCE [LARGE SCALE GENOMIC DNA]</scope>
    <source>
        <strain evidence="6 7">OF1</strain>
    </source>
</reference>
<dbReference type="SUPFAM" id="SSF52413">
    <property type="entry name" value="UDP-glucose/GDP-mannose dehydrogenase C-terminal domain"/>
    <property type="match status" value="1"/>
</dbReference>
<dbReference type="PIRSF" id="PIRSF000124">
    <property type="entry name" value="UDPglc_GDPman_dh"/>
    <property type="match status" value="1"/>
</dbReference>
<evidence type="ECO:0000313" key="8">
    <source>
        <dbReference type="Proteomes" id="UP000517765"/>
    </source>
</evidence>
<dbReference type="SUPFAM" id="SSF51735">
    <property type="entry name" value="NAD(P)-binding Rossmann-fold domains"/>
    <property type="match status" value="1"/>
</dbReference>
<evidence type="ECO:0000256" key="3">
    <source>
        <dbReference type="PIRNR" id="PIRNR000124"/>
    </source>
</evidence>
<evidence type="ECO:0000256" key="2">
    <source>
        <dbReference type="ARBA" id="ARBA00023027"/>
    </source>
</evidence>
<dbReference type="EMBL" id="VJYK02000261">
    <property type="protein sequence ID" value="MQS04258.1"/>
    <property type="molecule type" value="Genomic_DNA"/>
</dbReference>
<keyword evidence="1" id="KW-0560">Oxidoreductase</keyword>
<comment type="similarity">
    <text evidence="3">Belongs to the UDP-glucose/GDP-mannose dehydrogenase family.</text>
</comment>
<dbReference type="GO" id="GO:0016616">
    <property type="term" value="F:oxidoreductase activity, acting on the CH-OH group of donors, NAD or NADP as acceptor"/>
    <property type="evidence" value="ECO:0007669"/>
    <property type="project" value="InterPro"/>
</dbReference>
<dbReference type="SMART" id="SM00984">
    <property type="entry name" value="UDPG_MGDP_dh_C"/>
    <property type="match status" value="1"/>
</dbReference>
<dbReference type="InterPro" id="IPR014027">
    <property type="entry name" value="UDP-Glc/GDP-Man_DH_C"/>
</dbReference>
<dbReference type="AlphaFoldDB" id="A0A5P0YVD8"/>
<comment type="caution">
    <text evidence="6">The sequence shown here is derived from an EMBL/GenBank/DDBJ whole genome shotgun (WGS) entry which is preliminary data.</text>
</comment>
<dbReference type="SUPFAM" id="SSF48179">
    <property type="entry name" value="6-phosphogluconate dehydrogenase C-terminal domain-like"/>
    <property type="match status" value="1"/>
</dbReference>
<dbReference type="EMBL" id="JABJXA010000198">
    <property type="protein sequence ID" value="MBB1261687.1"/>
    <property type="molecule type" value="Genomic_DNA"/>
</dbReference>
<dbReference type="NCBIfam" id="TIGR03026">
    <property type="entry name" value="NDP-sugDHase"/>
    <property type="match status" value="1"/>
</dbReference>
<dbReference type="GO" id="GO:0000271">
    <property type="term" value="P:polysaccharide biosynthetic process"/>
    <property type="evidence" value="ECO:0007669"/>
    <property type="project" value="InterPro"/>
</dbReference>
<evidence type="ECO:0000256" key="1">
    <source>
        <dbReference type="ARBA" id="ARBA00023002"/>
    </source>
</evidence>